<organism evidence="1 2">
    <name type="scientific">Clostridium collagenovorans DSM 3089</name>
    <dbReference type="NCBI Taxonomy" id="1121306"/>
    <lineage>
        <taxon>Bacteria</taxon>
        <taxon>Bacillati</taxon>
        <taxon>Bacillota</taxon>
        <taxon>Clostridia</taxon>
        <taxon>Eubacteriales</taxon>
        <taxon>Clostridiaceae</taxon>
        <taxon>Clostridium</taxon>
    </lineage>
</organism>
<name>A0A1M5X954_9CLOT</name>
<dbReference type="STRING" id="1121306.SAMN02745196_02073"/>
<gene>
    <name evidence="1" type="ORF">SAMN02745196_02073</name>
</gene>
<proteinExistence type="predicted"/>
<keyword evidence="2" id="KW-1185">Reference proteome</keyword>
<evidence type="ECO:0000313" key="2">
    <source>
        <dbReference type="Proteomes" id="UP000184526"/>
    </source>
</evidence>
<dbReference type="SUPFAM" id="SSF141571">
    <property type="entry name" value="Pentapeptide repeat-like"/>
    <property type="match status" value="1"/>
</dbReference>
<dbReference type="RefSeq" id="WP_072831944.1">
    <property type="nucleotide sequence ID" value="NZ_FQXP01000007.1"/>
</dbReference>
<reference evidence="1 2" key="1">
    <citation type="submission" date="2016-11" db="EMBL/GenBank/DDBJ databases">
        <authorList>
            <person name="Jaros S."/>
            <person name="Januszkiewicz K."/>
            <person name="Wedrychowicz H."/>
        </authorList>
    </citation>
    <scope>NUCLEOTIDE SEQUENCE [LARGE SCALE GENOMIC DNA]</scope>
    <source>
        <strain evidence="1 2">DSM 3089</strain>
    </source>
</reference>
<accession>A0A1M5X954</accession>
<dbReference type="Proteomes" id="UP000184526">
    <property type="component" value="Unassembled WGS sequence"/>
</dbReference>
<protein>
    <submittedName>
        <fullName evidence="1">Pentapeptide repeat-containing protein</fullName>
    </submittedName>
</protein>
<dbReference type="EMBL" id="FQXP01000007">
    <property type="protein sequence ID" value="SHH95733.1"/>
    <property type="molecule type" value="Genomic_DNA"/>
</dbReference>
<sequence>MRGCNIYKKSIENLLKVISQLMKGIKFTFDGTGFLGADTRETNFSNADLREAVFLTQGQINAAKGNRNTKLPQYLDYPVTWK</sequence>
<evidence type="ECO:0000313" key="1">
    <source>
        <dbReference type="EMBL" id="SHH95733.1"/>
    </source>
</evidence>
<dbReference type="AlphaFoldDB" id="A0A1M5X954"/>